<dbReference type="EMBL" id="JACHVB010000056">
    <property type="protein sequence ID" value="MBC2595894.1"/>
    <property type="molecule type" value="Genomic_DNA"/>
</dbReference>
<evidence type="ECO:0000256" key="2">
    <source>
        <dbReference type="SAM" id="Phobius"/>
    </source>
</evidence>
<accession>A0A842HJS3</accession>
<evidence type="ECO:0000313" key="4">
    <source>
        <dbReference type="EMBL" id="MBC2595894.1"/>
    </source>
</evidence>
<dbReference type="Gene3D" id="2.180.10.10">
    <property type="entry name" value="RHS repeat-associated core"/>
    <property type="match status" value="1"/>
</dbReference>
<dbReference type="InterPro" id="IPR056823">
    <property type="entry name" value="TEN-like_YD-shell"/>
</dbReference>
<keyword evidence="2" id="KW-0812">Transmembrane</keyword>
<dbReference type="NCBIfam" id="TIGR03696">
    <property type="entry name" value="Rhs_assc_core"/>
    <property type="match status" value="1"/>
</dbReference>
<name>A0A842HJS3_9BACT</name>
<evidence type="ECO:0000256" key="1">
    <source>
        <dbReference type="ARBA" id="ARBA00022737"/>
    </source>
</evidence>
<comment type="caution">
    <text evidence="4">The sequence shown here is derived from an EMBL/GenBank/DDBJ whole genome shotgun (WGS) entry which is preliminary data.</text>
</comment>
<sequence length="317" mass="34382">MKKEVFDWDDVAGDWESTPVETIAFLYDEWNVLAELAYDGAGTLASSRTYTWGLDLSGTLQGAGGVGGLLAVTAGADAYYPACDGNGNVMAYVDASTGGLAAEFEYGPFGEPLRGTGAAVAELNYRFSTKYTDPESGHLYYGYRYYDPVIGRWLSRDPLCELGGINLYTFCLNSQTNNIDPLGMYSVYVVLTVLVVTMFILEQILSSLVAEAAQMVEEYITRQAVITAIEVRANETNSTHGFVDASGYGQILFSGDVDGLSPADGVVLAFFHCDGDDLTVECVLRYTREIVGTNSRTTVYVDLDSFTEENCPVCGQN</sequence>
<dbReference type="Proteomes" id="UP000546464">
    <property type="component" value="Unassembled WGS sequence"/>
</dbReference>
<feature type="transmembrane region" description="Helical" evidence="2">
    <location>
        <begin position="182"/>
        <end position="201"/>
    </location>
</feature>
<keyword evidence="2" id="KW-0472">Membrane</keyword>
<evidence type="ECO:0000259" key="3">
    <source>
        <dbReference type="Pfam" id="PF25023"/>
    </source>
</evidence>
<dbReference type="InterPro" id="IPR022385">
    <property type="entry name" value="Rhs_assc_core"/>
</dbReference>
<protein>
    <submittedName>
        <fullName evidence="4">RHS repeat-associated core domain-containing protein</fullName>
    </submittedName>
</protein>
<dbReference type="Pfam" id="PF25023">
    <property type="entry name" value="TEN_YD-shell"/>
    <property type="match status" value="1"/>
</dbReference>
<feature type="domain" description="Teneurin-like YD-shell" evidence="3">
    <location>
        <begin position="67"/>
        <end position="157"/>
    </location>
</feature>
<keyword evidence="1" id="KW-0677">Repeat</keyword>
<dbReference type="PANTHER" id="PTHR32305:SF15">
    <property type="entry name" value="PROTEIN RHSA-RELATED"/>
    <property type="match status" value="1"/>
</dbReference>
<keyword evidence="2" id="KW-1133">Transmembrane helix</keyword>
<dbReference type="InterPro" id="IPR050708">
    <property type="entry name" value="T6SS_VgrG/RHS"/>
</dbReference>
<gene>
    <name evidence="4" type="ORF">H5P28_16640</name>
</gene>
<dbReference type="PANTHER" id="PTHR32305">
    <property type="match status" value="1"/>
</dbReference>
<dbReference type="AlphaFoldDB" id="A0A842HJS3"/>
<proteinExistence type="predicted"/>
<organism evidence="4 5">
    <name type="scientific">Ruficoccus amylovorans</name>
    <dbReference type="NCBI Taxonomy" id="1804625"/>
    <lineage>
        <taxon>Bacteria</taxon>
        <taxon>Pseudomonadati</taxon>
        <taxon>Verrucomicrobiota</taxon>
        <taxon>Opitutia</taxon>
        <taxon>Puniceicoccales</taxon>
        <taxon>Cerasicoccaceae</taxon>
        <taxon>Ruficoccus</taxon>
    </lineage>
</organism>
<evidence type="ECO:0000313" key="5">
    <source>
        <dbReference type="Proteomes" id="UP000546464"/>
    </source>
</evidence>
<dbReference type="RefSeq" id="WP_185676826.1">
    <property type="nucleotide sequence ID" value="NZ_JACHVB010000056.1"/>
</dbReference>
<keyword evidence="5" id="KW-1185">Reference proteome</keyword>
<reference evidence="4 5" key="1">
    <citation type="submission" date="2020-07" db="EMBL/GenBank/DDBJ databases">
        <authorList>
            <person name="Feng X."/>
        </authorList>
    </citation>
    <scope>NUCLEOTIDE SEQUENCE [LARGE SCALE GENOMIC DNA]</scope>
    <source>
        <strain evidence="4 5">JCM31066</strain>
    </source>
</reference>